<organism evidence="1 2">
    <name type="scientific">Panicum miliaceum</name>
    <name type="common">Proso millet</name>
    <name type="synonym">Broomcorn millet</name>
    <dbReference type="NCBI Taxonomy" id="4540"/>
    <lineage>
        <taxon>Eukaryota</taxon>
        <taxon>Viridiplantae</taxon>
        <taxon>Streptophyta</taxon>
        <taxon>Embryophyta</taxon>
        <taxon>Tracheophyta</taxon>
        <taxon>Spermatophyta</taxon>
        <taxon>Magnoliopsida</taxon>
        <taxon>Liliopsida</taxon>
        <taxon>Poales</taxon>
        <taxon>Poaceae</taxon>
        <taxon>PACMAD clade</taxon>
        <taxon>Panicoideae</taxon>
        <taxon>Panicodae</taxon>
        <taxon>Paniceae</taxon>
        <taxon>Panicinae</taxon>
        <taxon>Panicum</taxon>
        <taxon>Panicum sect. Panicum</taxon>
    </lineage>
</organism>
<name>A0A3L6RXX0_PANMI</name>
<gene>
    <name evidence="1" type="ORF">C2845_PM09G14570</name>
</gene>
<dbReference type="AlphaFoldDB" id="A0A3L6RXX0"/>
<dbReference type="STRING" id="4540.A0A3L6RXX0"/>
<dbReference type="EMBL" id="PQIB02000006">
    <property type="protein sequence ID" value="RLN11836.1"/>
    <property type="molecule type" value="Genomic_DNA"/>
</dbReference>
<protein>
    <submittedName>
        <fullName evidence="1">Uncharacterized protein</fullName>
    </submittedName>
</protein>
<dbReference type="Proteomes" id="UP000275267">
    <property type="component" value="Unassembled WGS sequence"/>
</dbReference>
<keyword evidence="2" id="KW-1185">Reference proteome</keyword>
<sequence length="252" mass="28403">MELISNPKQADGSSVGEFMREDVSSSCISRHGDILRLDDRPFYGDDLHRSGLLVWLAELKGVTVDLPTMPPLYIIQYRDLLEKGWGWQRLLPYRGSVEWTVYKGYLEEFCSQNDGEVTALCVKNKPYSLSCADAKQSILFSVEAEINFCLCFHDELTYDEMKLSHQIQDRANHVIQSPGKYCVATAAAALVCIVKETELLFELLESDHETTKMITLSKQFRQIALELILCKGPESAAVVGAMVVQHCWASEV</sequence>
<accession>A0A3L6RXX0</accession>
<evidence type="ECO:0000313" key="2">
    <source>
        <dbReference type="Proteomes" id="UP000275267"/>
    </source>
</evidence>
<reference evidence="2" key="1">
    <citation type="journal article" date="2019" name="Nat. Commun.">
        <title>The genome of broomcorn millet.</title>
        <authorList>
            <person name="Zou C."/>
            <person name="Miki D."/>
            <person name="Li D."/>
            <person name="Tang Q."/>
            <person name="Xiao L."/>
            <person name="Rajput S."/>
            <person name="Deng P."/>
            <person name="Jia W."/>
            <person name="Huang R."/>
            <person name="Zhang M."/>
            <person name="Sun Y."/>
            <person name="Hu J."/>
            <person name="Fu X."/>
            <person name="Schnable P.S."/>
            <person name="Li F."/>
            <person name="Zhang H."/>
            <person name="Feng B."/>
            <person name="Zhu X."/>
            <person name="Liu R."/>
            <person name="Schnable J.C."/>
            <person name="Zhu J.-K."/>
            <person name="Zhang H."/>
        </authorList>
    </citation>
    <scope>NUCLEOTIDE SEQUENCE [LARGE SCALE GENOMIC DNA]</scope>
</reference>
<dbReference type="OrthoDB" id="696399at2759"/>
<comment type="caution">
    <text evidence="1">The sequence shown here is derived from an EMBL/GenBank/DDBJ whole genome shotgun (WGS) entry which is preliminary data.</text>
</comment>
<proteinExistence type="predicted"/>
<evidence type="ECO:0000313" key="1">
    <source>
        <dbReference type="EMBL" id="RLN11836.1"/>
    </source>
</evidence>